<evidence type="ECO:0000313" key="2">
    <source>
        <dbReference type="EMBL" id="CAH0514375.1"/>
    </source>
</evidence>
<reference evidence="2 3" key="1">
    <citation type="submission" date="2021-11" db="EMBL/GenBank/DDBJ databases">
        <authorList>
            <person name="Islam A."/>
            <person name="Islam S."/>
            <person name="Flora M.S."/>
            <person name="Rahman M."/>
            <person name="Ziaur R.M."/>
            <person name="Epstein J.H."/>
            <person name="Hassan M."/>
            <person name="Klassen M."/>
            <person name="Woodard K."/>
            <person name="Webb A."/>
            <person name="Webby R.J."/>
            <person name="El Zowalaty M.E."/>
        </authorList>
    </citation>
    <scope>NUCLEOTIDE SEQUENCE [LARGE SCALE GENOMIC DNA]</scope>
    <source>
        <strain evidence="2">Pbs1</strain>
    </source>
</reference>
<keyword evidence="3" id="KW-1185">Reference proteome</keyword>
<dbReference type="Proteomes" id="UP001158986">
    <property type="component" value="Unassembled WGS sequence"/>
</dbReference>
<proteinExistence type="predicted"/>
<gene>
    <name evidence="2" type="ORF">PBS001_LOCUS1131</name>
</gene>
<accession>A0ABN8CNC3</accession>
<dbReference type="EMBL" id="CAKLCB010000070">
    <property type="protein sequence ID" value="CAH0514375.1"/>
    <property type="molecule type" value="Genomic_DNA"/>
</dbReference>
<comment type="caution">
    <text evidence="2">The sequence shown here is derived from an EMBL/GenBank/DDBJ whole genome shotgun (WGS) entry which is preliminary data.</text>
</comment>
<name>A0ABN8CNC3_9STRA</name>
<organism evidence="2 3">
    <name type="scientific">Peronospora belbahrii</name>
    <dbReference type="NCBI Taxonomy" id="622444"/>
    <lineage>
        <taxon>Eukaryota</taxon>
        <taxon>Sar</taxon>
        <taxon>Stramenopiles</taxon>
        <taxon>Oomycota</taxon>
        <taxon>Peronosporomycetes</taxon>
        <taxon>Peronosporales</taxon>
        <taxon>Peronosporaceae</taxon>
        <taxon>Peronospora</taxon>
    </lineage>
</organism>
<evidence type="ECO:0000313" key="3">
    <source>
        <dbReference type="Proteomes" id="UP001158986"/>
    </source>
</evidence>
<feature type="coiled-coil region" evidence="1">
    <location>
        <begin position="5"/>
        <end position="32"/>
    </location>
</feature>
<evidence type="ECO:0000256" key="1">
    <source>
        <dbReference type="SAM" id="Coils"/>
    </source>
</evidence>
<protein>
    <submittedName>
        <fullName evidence="2">Uncharacterized protein</fullName>
    </submittedName>
</protein>
<sequence length="376" mass="44514">MRLAREKERIMMQQLRETVHCLELQHEETRNRLYSKAFETVTMTCIHHDENDDHIVVNNSTEKEERCQWKRRSGELMLSSSFQYTKLIEEAVRLKDENFYFRQVLHEKNKFQETLERWYDDVYNDDSLMTQEEKIKRRGVEDREGMTTDSWIQVTYDQVLLYIQDTHDRVTIAKQTIAQEAAVRKLDSTIRCLPPFLGWQVQYHRENDEVLFSFEKPFYHVTPLSAMLHTWDNELKMQSYSRPVDAAMQSMTLLQVINDDTYVLRRQLKCRDQVATNHYLRYRQRTSAGYVIGSCTVNRKPSQDVRQIWAANLAMLTDFDTAWSELNQEYCVVRISGRMSVEATDAAAHQAAVNLIFGLLRWENFNVGPVFTFTSN</sequence>
<keyword evidence="1" id="KW-0175">Coiled coil</keyword>